<dbReference type="SUPFAM" id="SSF48403">
    <property type="entry name" value="Ankyrin repeat"/>
    <property type="match status" value="1"/>
</dbReference>
<feature type="repeat" description="ANK" evidence="8">
    <location>
        <begin position="156"/>
        <end position="182"/>
    </location>
</feature>
<organism evidence="10 11">
    <name type="scientific">Reticulomyxa filosa</name>
    <dbReference type="NCBI Taxonomy" id="46433"/>
    <lineage>
        <taxon>Eukaryota</taxon>
        <taxon>Sar</taxon>
        <taxon>Rhizaria</taxon>
        <taxon>Retaria</taxon>
        <taxon>Foraminifera</taxon>
        <taxon>Monothalamids</taxon>
        <taxon>Reticulomyxidae</taxon>
        <taxon>Reticulomyxa</taxon>
    </lineage>
</organism>
<dbReference type="InterPro" id="IPR052076">
    <property type="entry name" value="TRP_cation_channel"/>
</dbReference>
<accession>X6NVW4</accession>
<evidence type="ECO:0000256" key="2">
    <source>
        <dbReference type="ARBA" id="ARBA00022606"/>
    </source>
</evidence>
<protein>
    <submittedName>
        <fullName evidence="10">Uncharacterized protein</fullName>
    </submittedName>
</protein>
<keyword evidence="1" id="KW-0813">Transport</keyword>
<name>X6NVW4_RETFI</name>
<evidence type="ECO:0000256" key="4">
    <source>
        <dbReference type="ARBA" id="ARBA00023043"/>
    </source>
</evidence>
<evidence type="ECO:0000256" key="8">
    <source>
        <dbReference type="PROSITE-ProRule" id="PRU00023"/>
    </source>
</evidence>
<reference evidence="10 11" key="1">
    <citation type="journal article" date="2013" name="Curr. Biol.">
        <title>The Genome of the Foraminiferan Reticulomyxa filosa.</title>
        <authorList>
            <person name="Glockner G."/>
            <person name="Hulsmann N."/>
            <person name="Schleicher M."/>
            <person name="Noegel A.A."/>
            <person name="Eichinger L."/>
            <person name="Gallinger C."/>
            <person name="Pawlowski J."/>
            <person name="Sierra R."/>
            <person name="Euteneuer U."/>
            <person name="Pillet L."/>
            <person name="Moustafa A."/>
            <person name="Platzer M."/>
            <person name="Groth M."/>
            <person name="Szafranski K."/>
            <person name="Schliwa M."/>
        </authorList>
    </citation>
    <scope>NUCLEOTIDE SEQUENCE [LARGE SCALE GENOMIC DNA]</scope>
</reference>
<dbReference type="PROSITE" id="PS50297">
    <property type="entry name" value="ANK_REP_REGION"/>
    <property type="match status" value="1"/>
</dbReference>
<proteinExistence type="predicted"/>
<dbReference type="GO" id="GO:0022857">
    <property type="term" value="F:transmembrane transporter activity"/>
    <property type="evidence" value="ECO:0007669"/>
    <property type="project" value="TreeGrafter"/>
</dbReference>
<feature type="non-terminal residue" evidence="10">
    <location>
        <position position="1"/>
    </location>
</feature>
<evidence type="ECO:0000313" key="10">
    <source>
        <dbReference type="EMBL" id="ETO30156.1"/>
    </source>
</evidence>
<dbReference type="OMA" id="ISFGKIH"/>
<dbReference type="GO" id="GO:1902495">
    <property type="term" value="C:transmembrane transporter complex"/>
    <property type="evidence" value="ECO:0007669"/>
    <property type="project" value="TreeGrafter"/>
</dbReference>
<keyword evidence="7" id="KW-0407">Ion channel</keyword>
<keyword evidence="11" id="KW-1185">Reference proteome</keyword>
<keyword evidence="5" id="KW-0406">Ion transport</keyword>
<evidence type="ECO:0000256" key="3">
    <source>
        <dbReference type="ARBA" id="ARBA00022737"/>
    </source>
</evidence>
<dbReference type="Gene3D" id="1.25.40.20">
    <property type="entry name" value="Ankyrin repeat-containing domain"/>
    <property type="match status" value="1"/>
</dbReference>
<dbReference type="SMART" id="SM00248">
    <property type="entry name" value="ANK"/>
    <property type="match status" value="5"/>
</dbReference>
<evidence type="ECO:0000256" key="7">
    <source>
        <dbReference type="ARBA" id="ARBA00023303"/>
    </source>
</evidence>
<dbReference type="AlphaFoldDB" id="X6NVW4"/>
<evidence type="ECO:0000256" key="9">
    <source>
        <dbReference type="SAM" id="MobiDB-lite"/>
    </source>
</evidence>
<dbReference type="InterPro" id="IPR002110">
    <property type="entry name" value="Ankyrin_rpt"/>
</dbReference>
<feature type="region of interest" description="Disordered" evidence="9">
    <location>
        <begin position="1"/>
        <end position="23"/>
    </location>
</feature>
<dbReference type="EMBL" id="ASPP01005649">
    <property type="protein sequence ID" value="ETO30156.1"/>
    <property type="molecule type" value="Genomic_DNA"/>
</dbReference>
<dbReference type="PANTHER" id="PTHR47143">
    <property type="entry name" value="TRANSIENT RECEPTOR POTENTIAL CATION CHANNEL PROTEIN PAINLESS"/>
    <property type="match status" value="1"/>
</dbReference>
<sequence>KGSKLRHILSDSVCGQEQDEKTSPNKLFTRKKKMAVKELFYGLKREDETITEEEQRKQALFSCMMNGDMEKFDALLPLIDVNDLKIKPLRSPLSMACQLEEPLFVAKLLKKGADPNLADQINRTPLMECCLRGGSEIVELLLMHNPSPNKNAQDINGNTPLIYACQKGHLATVKLLLSQNSNSVPCNVNIQNKVGKSALFIAIENSHNEVVKYLLEENGTTLLMRACTKGSSDIVNMLLNHKNSPDINRAEVYVCKFINVCKEYIHIF</sequence>
<dbReference type="PROSITE" id="PS50088">
    <property type="entry name" value="ANK_REPEAT"/>
    <property type="match status" value="1"/>
</dbReference>
<dbReference type="InterPro" id="IPR036770">
    <property type="entry name" value="Ankyrin_rpt-contain_sf"/>
</dbReference>
<keyword evidence="2" id="KW-0716">Sensory transduction</keyword>
<dbReference type="GO" id="GO:0034220">
    <property type="term" value="P:monoatomic ion transmembrane transport"/>
    <property type="evidence" value="ECO:0007669"/>
    <property type="project" value="UniProtKB-KW"/>
</dbReference>
<gene>
    <name evidence="10" type="ORF">RFI_06962</name>
</gene>
<comment type="caution">
    <text evidence="10">The sequence shown here is derived from an EMBL/GenBank/DDBJ whole genome shotgun (WGS) entry which is preliminary data.</text>
</comment>
<dbReference type="Proteomes" id="UP000023152">
    <property type="component" value="Unassembled WGS sequence"/>
</dbReference>
<dbReference type="PANTHER" id="PTHR47143:SF1">
    <property type="entry name" value="ION_TRANS DOMAIN-CONTAINING PROTEIN"/>
    <property type="match status" value="1"/>
</dbReference>
<keyword evidence="4 8" id="KW-0040">ANK repeat</keyword>
<dbReference type="Pfam" id="PF12796">
    <property type="entry name" value="Ank_2"/>
    <property type="match status" value="2"/>
</dbReference>
<keyword evidence="6" id="KW-0325">Glycoprotein</keyword>
<evidence type="ECO:0000256" key="6">
    <source>
        <dbReference type="ARBA" id="ARBA00023180"/>
    </source>
</evidence>
<evidence type="ECO:0000313" key="11">
    <source>
        <dbReference type="Proteomes" id="UP000023152"/>
    </source>
</evidence>
<evidence type="ECO:0000256" key="5">
    <source>
        <dbReference type="ARBA" id="ARBA00023065"/>
    </source>
</evidence>
<keyword evidence="3" id="KW-0677">Repeat</keyword>
<dbReference type="OrthoDB" id="20872at2759"/>
<evidence type="ECO:0000256" key="1">
    <source>
        <dbReference type="ARBA" id="ARBA00022448"/>
    </source>
</evidence>